<dbReference type="CDD" id="cd02516">
    <property type="entry name" value="CDP-ME_synthetase"/>
    <property type="match status" value="1"/>
</dbReference>
<dbReference type="SUPFAM" id="SSF53448">
    <property type="entry name" value="Nucleotide-diphospho-sugar transferases"/>
    <property type="match status" value="1"/>
</dbReference>
<evidence type="ECO:0000256" key="9">
    <source>
        <dbReference type="ARBA" id="ARBA00023316"/>
    </source>
</evidence>
<evidence type="ECO:0000256" key="1">
    <source>
        <dbReference type="ARBA" id="ARBA00001282"/>
    </source>
</evidence>
<dbReference type="NCBIfam" id="TIGR00453">
    <property type="entry name" value="ispD"/>
    <property type="match status" value="1"/>
</dbReference>
<dbReference type="PANTHER" id="PTHR32125">
    <property type="entry name" value="2-C-METHYL-D-ERYTHRITOL 4-PHOSPHATE CYTIDYLYLTRANSFERASE, CHLOROPLASTIC"/>
    <property type="match status" value="1"/>
</dbReference>
<dbReference type="InterPro" id="IPR050088">
    <property type="entry name" value="IspD/TarI_cytidylyltransf_bact"/>
</dbReference>
<dbReference type="InterPro" id="IPR029044">
    <property type="entry name" value="Nucleotide-diphossugar_trans"/>
</dbReference>
<comment type="catalytic activity">
    <reaction evidence="10">
        <text>D-ribitol 5-phosphate + CTP + H(+) = CDP-L-ribitol + diphosphate</text>
        <dbReference type="Rhea" id="RHEA:12456"/>
        <dbReference type="ChEBI" id="CHEBI:15378"/>
        <dbReference type="ChEBI" id="CHEBI:33019"/>
        <dbReference type="ChEBI" id="CHEBI:37563"/>
        <dbReference type="ChEBI" id="CHEBI:57608"/>
        <dbReference type="ChEBI" id="CHEBI:57695"/>
        <dbReference type="EC" id="2.7.7.40"/>
    </reaction>
</comment>
<feature type="site" description="Positions MEP for the nucleophilic attack" evidence="13">
    <location>
        <position position="150"/>
    </location>
</feature>
<evidence type="ECO:0000313" key="14">
    <source>
        <dbReference type="EMBL" id="ASE35233.1"/>
    </source>
</evidence>
<evidence type="ECO:0000256" key="13">
    <source>
        <dbReference type="HAMAP-Rule" id="MF_00108"/>
    </source>
</evidence>
<dbReference type="InterPro" id="IPR018294">
    <property type="entry name" value="ISPD_synthase_CS"/>
</dbReference>
<dbReference type="InterPro" id="IPR034683">
    <property type="entry name" value="IspD/TarI"/>
</dbReference>
<dbReference type="Proteomes" id="UP000197058">
    <property type="component" value="Chromosome"/>
</dbReference>
<accession>A0AAI8DIS4</accession>
<evidence type="ECO:0000256" key="6">
    <source>
        <dbReference type="ARBA" id="ARBA00022695"/>
    </source>
</evidence>
<evidence type="ECO:0000313" key="15">
    <source>
        <dbReference type="Proteomes" id="UP000197058"/>
    </source>
</evidence>
<comment type="catalytic activity">
    <reaction evidence="1 13">
        <text>2-C-methyl-D-erythritol 4-phosphate + CTP + H(+) = 4-CDP-2-C-methyl-D-erythritol + diphosphate</text>
        <dbReference type="Rhea" id="RHEA:13429"/>
        <dbReference type="ChEBI" id="CHEBI:15378"/>
        <dbReference type="ChEBI" id="CHEBI:33019"/>
        <dbReference type="ChEBI" id="CHEBI:37563"/>
        <dbReference type="ChEBI" id="CHEBI:57823"/>
        <dbReference type="ChEBI" id="CHEBI:58262"/>
        <dbReference type="EC" id="2.7.7.60"/>
    </reaction>
</comment>
<evidence type="ECO:0000256" key="5">
    <source>
        <dbReference type="ARBA" id="ARBA00022679"/>
    </source>
</evidence>
<dbReference type="AlphaFoldDB" id="A0AAI8DIS4"/>
<evidence type="ECO:0000256" key="2">
    <source>
        <dbReference type="ARBA" id="ARBA00004787"/>
    </source>
</evidence>
<comment type="pathway">
    <text evidence="2 13">Isoprenoid biosynthesis; isopentenyl diphosphate biosynthesis via DXP pathway; isopentenyl diphosphate from 1-deoxy-D-xylulose 5-phosphate: step 2/6.</text>
</comment>
<keyword evidence="8 13" id="KW-0414">Isoprene biosynthesis</keyword>
<evidence type="ECO:0000256" key="8">
    <source>
        <dbReference type="ARBA" id="ARBA00023229"/>
    </source>
</evidence>
<keyword evidence="9" id="KW-0961">Cell wall biogenesis/degradation</keyword>
<sequence>MGFTTIIPAAGQGKRMGTEINKLFLEINGETIIRQTVAVFQEIDSCEQIFIAAHPGEVELMEEHLKDFSKVAGIIPGGQERQHSINEVLKVLIDTEVVMVHDGARPFITQEKIDQLYQDALTKDAVILAVQAKDTIKQVINGVVEHTYDRSTMWQVQTPQAFKRDIILKAYEQAEAQNYLGTDDASLVERAGCKVHISNGDYDNIKITTHEDLIIAHSILEKRGICDV</sequence>
<dbReference type="RefSeq" id="WP_088592566.1">
    <property type="nucleotide sequence ID" value="NZ_CP022046.2"/>
</dbReference>
<dbReference type="EMBL" id="CP022046">
    <property type="protein sequence ID" value="ASE35233.1"/>
    <property type="molecule type" value="Genomic_DNA"/>
</dbReference>
<dbReference type="GO" id="GO:0019288">
    <property type="term" value="P:isopentenyl diphosphate biosynthetic process, methylerythritol 4-phosphate pathway"/>
    <property type="evidence" value="ECO:0007669"/>
    <property type="project" value="UniProtKB-UniRule"/>
</dbReference>
<dbReference type="KEGG" id="sscu:CEP64_11655"/>
<dbReference type="GO" id="GO:0071555">
    <property type="term" value="P:cell wall organization"/>
    <property type="evidence" value="ECO:0007669"/>
    <property type="project" value="UniProtKB-KW"/>
</dbReference>
<keyword evidence="7" id="KW-0777">Teichoic acid biosynthesis</keyword>
<comment type="similarity">
    <text evidence="4 13">Belongs to the IspD/TarI cytidylyltransferase family. IspD subfamily.</text>
</comment>
<keyword evidence="5 13" id="KW-0808">Transferase</keyword>
<feature type="site" description="Transition state stabilizer" evidence="13">
    <location>
        <position position="15"/>
    </location>
</feature>
<gene>
    <name evidence="13 14" type="primary">ispD</name>
    <name evidence="14" type="ORF">CEP64_11655</name>
</gene>
<feature type="site" description="Positions MEP for the nucleophilic attack" evidence="13">
    <location>
        <position position="206"/>
    </location>
</feature>
<comment type="function">
    <text evidence="13">Catalyzes the formation of 4-diphosphocytidyl-2-C-methyl-D-erythritol from CTP and 2-C-methyl-D-erythritol 4-phosphate (MEP).</text>
</comment>
<proteinExistence type="inferred from homology"/>
<dbReference type="GO" id="GO:0050518">
    <property type="term" value="F:2-C-methyl-D-erythritol 4-phosphate cytidylyltransferase activity"/>
    <property type="evidence" value="ECO:0007669"/>
    <property type="project" value="UniProtKB-UniRule"/>
</dbReference>
<feature type="site" description="Transition state stabilizer" evidence="13">
    <location>
        <position position="22"/>
    </location>
</feature>
<evidence type="ECO:0000256" key="3">
    <source>
        <dbReference type="ARBA" id="ARBA00004837"/>
    </source>
</evidence>
<dbReference type="HAMAP" id="MF_00108">
    <property type="entry name" value="IspD"/>
    <property type="match status" value="1"/>
</dbReference>
<dbReference type="PROSITE" id="PS01295">
    <property type="entry name" value="ISPD"/>
    <property type="match status" value="1"/>
</dbReference>
<comment type="similarity">
    <text evidence="12">Belongs to the IspD/TarI cytidylyltransferase family. TarI subfamily.</text>
</comment>
<reference evidence="15" key="1">
    <citation type="submission" date="2017-06" db="EMBL/GenBank/DDBJ databases">
        <title>FDA dAtabase for Regulatory Grade micrObial Sequences (FDA-ARGOS): Supporting development and validation of Infectious Disease Dx tests.</title>
        <authorList>
            <person name="Goldberg B."/>
            <person name="Campos J."/>
            <person name="Tallon L."/>
            <person name="Sadzewicz L."/>
            <person name="Sengamalay N."/>
            <person name="Ott S."/>
            <person name="Godinez A."/>
            <person name="Nagaraj S."/>
            <person name="Vavikolanu K."/>
            <person name="Nadendla S."/>
            <person name="George J."/>
            <person name="Geyer C."/>
            <person name="Sichtig H."/>
        </authorList>
    </citation>
    <scope>NUCLEOTIDE SEQUENCE [LARGE SCALE GENOMIC DNA]</scope>
    <source>
        <strain evidence="15">FDAARGOS_285</strain>
    </source>
</reference>
<dbReference type="GO" id="GO:0047349">
    <property type="term" value="F:D-ribitol-5-phosphate cytidylyltransferase activity"/>
    <property type="evidence" value="ECO:0007669"/>
    <property type="project" value="UniProtKB-EC"/>
</dbReference>
<evidence type="ECO:0000256" key="4">
    <source>
        <dbReference type="ARBA" id="ARBA00009789"/>
    </source>
</evidence>
<dbReference type="EC" id="2.7.7.60" evidence="13"/>
<dbReference type="Pfam" id="PF01128">
    <property type="entry name" value="IspD"/>
    <property type="match status" value="1"/>
</dbReference>
<evidence type="ECO:0000256" key="10">
    <source>
        <dbReference type="ARBA" id="ARBA00049484"/>
    </source>
</evidence>
<comment type="pathway">
    <text evidence="3">Cell wall biogenesis; poly(ribitol phosphate) teichoic acid biosynthesis.</text>
</comment>
<dbReference type="FunFam" id="3.90.550.10:FF:000003">
    <property type="entry name" value="2-C-methyl-D-erythritol 4-phosphate cytidylyltransferase"/>
    <property type="match status" value="1"/>
</dbReference>
<dbReference type="GO" id="GO:0019350">
    <property type="term" value="P:teichoic acid biosynthetic process"/>
    <property type="evidence" value="ECO:0007669"/>
    <property type="project" value="UniProtKB-KW"/>
</dbReference>
<comment type="function">
    <text evidence="11">Catalyzes the transfer of the cytidylyl group of CTP to D-ribitol 5-phosphate.</text>
</comment>
<organism evidence="14 15">
    <name type="scientific">Mammaliicoccus sciuri</name>
    <name type="common">Staphylococcus sciuri</name>
    <dbReference type="NCBI Taxonomy" id="1296"/>
    <lineage>
        <taxon>Bacteria</taxon>
        <taxon>Bacillati</taxon>
        <taxon>Bacillota</taxon>
        <taxon>Bacilli</taxon>
        <taxon>Bacillales</taxon>
        <taxon>Staphylococcaceae</taxon>
        <taxon>Mammaliicoccus</taxon>
    </lineage>
</organism>
<evidence type="ECO:0000256" key="7">
    <source>
        <dbReference type="ARBA" id="ARBA00022944"/>
    </source>
</evidence>
<name>A0AAI8DIS4_MAMSC</name>
<dbReference type="PANTHER" id="PTHR32125:SF4">
    <property type="entry name" value="2-C-METHYL-D-ERYTHRITOL 4-PHOSPHATE CYTIDYLYLTRANSFERASE, CHLOROPLASTIC"/>
    <property type="match status" value="1"/>
</dbReference>
<evidence type="ECO:0000256" key="11">
    <source>
        <dbReference type="ARBA" id="ARBA00056549"/>
    </source>
</evidence>
<evidence type="ECO:0000256" key="12">
    <source>
        <dbReference type="ARBA" id="ARBA00061485"/>
    </source>
</evidence>
<protein>
    <recommendedName>
        <fullName evidence="13">2-C-methyl-D-erythritol 4-phosphate cytidylyltransferase</fullName>
        <ecNumber evidence="13">2.7.7.60</ecNumber>
    </recommendedName>
    <alternativeName>
        <fullName evidence="13">4-diphosphocytidyl-2C-methyl-D-erythritol synthase</fullName>
    </alternativeName>
    <alternativeName>
        <fullName evidence="13">MEP cytidylyltransferase</fullName>
        <shortName evidence="13">MCT</shortName>
    </alternativeName>
</protein>
<dbReference type="Gene3D" id="3.90.550.10">
    <property type="entry name" value="Spore Coat Polysaccharide Biosynthesis Protein SpsA, Chain A"/>
    <property type="match status" value="1"/>
</dbReference>
<keyword evidence="6 13" id="KW-0548">Nucleotidyltransferase</keyword>
<dbReference type="InterPro" id="IPR001228">
    <property type="entry name" value="IspD"/>
</dbReference>